<feature type="chain" id="PRO_5023846995" evidence="2">
    <location>
        <begin position="25"/>
        <end position="602"/>
    </location>
</feature>
<feature type="region of interest" description="Disordered" evidence="1">
    <location>
        <begin position="100"/>
        <end position="119"/>
    </location>
</feature>
<proteinExistence type="predicted"/>
<feature type="compositionally biased region" description="Polar residues" evidence="1">
    <location>
        <begin position="426"/>
        <end position="436"/>
    </location>
</feature>
<feature type="signal peptide" evidence="2">
    <location>
        <begin position="1"/>
        <end position="24"/>
    </location>
</feature>
<sequence>MFHFVLQFVQVVCFLLIDPDASRSSQDDVLVPCMIAICLGILHTHITAAHGALNSGSSVGHDHLDAKSSSLYHHFSVCPRTSEHQVCNVFNASPATIRLGVTTQPPTDEGRSRMQPGVEDVKRLSAASEHVSELGELDPCLPEQPSIPNRHSVLSTDKHPSPVTDRVVTTILPADLSLYVNQSVALEKAHLDNWCTESDFRPSHSIREKRRRGSMDANILCVTDQSGSSDWSTLNEQDKAPVSPPVTNSRDSSRQDGFWTSHSPGRILCENGSLGQLINSRGNDAHLEEGDSDVRVIEPTTDLPETNGPQKVHLTNARDDGYVSALSQPLAYDVFSSDTTDPHHHSLFGTLVTDSIVLKSLSVNSVNSSMSVVLPTYPSINQNAPMLTQECEQQPPLLDTYVSETEEVASQLDSSSSSSVYKPNKSIGTNPSSKGCSHSENEQKSDQLVTPSTCLSLRKRCWSVSIPIDLTLGNVPSGFYPLAALSTLNCSIPFPNVEHTRFCLSLISVKGSTKSNSMARFIPPCLRTFLPGAFDLATSDRIATPRLRPSPSVAAECLKRPTACWFHSSNMALSSSASSVLDVSRSENPAGAGAVRPSLLLS</sequence>
<reference evidence="3 4" key="1">
    <citation type="journal article" date="2019" name="Gigascience">
        <title>Whole-genome sequence of the oriental lung fluke Paragonimus westermani.</title>
        <authorList>
            <person name="Oey H."/>
            <person name="Zakrzewski M."/>
            <person name="Narain K."/>
            <person name="Devi K.R."/>
            <person name="Agatsuma T."/>
            <person name="Nawaratna S."/>
            <person name="Gobert G.N."/>
            <person name="Jones M.K."/>
            <person name="Ragan M.A."/>
            <person name="McManus D.P."/>
            <person name="Krause L."/>
        </authorList>
    </citation>
    <scope>NUCLEOTIDE SEQUENCE [LARGE SCALE GENOMIC DNA]</scope>
    <source>
        <strain evidence="3 4">IND2009</strain>
    </source>
</reference>
<dbReference type="Proteomes" id="UP000324629">
    <property type="component" value="Unassembled WGS sequence"/>
</dbReference>
<comment type="caution">
    <text evidence="3">The sequence shown here is derived from an EMBL/GenBank/DDBJ whole genome shotgun (WGS) entry which is preliminary data.</text>
</comment>
<organism evidence="3 4">
    <name type="scientific">Paragonimus westermani</name>
    <dbReference type="NCBI Taxonomy" id="34504"/>
    <lineage>
        <taxon>Eukaryota</taxon>
        <taxon>Metazoa</taxon>
        <taxon>Spiralia</taxon>
        <taxon>Lophotrochozoa</taxon>
        <taxon>Platyhelminthes</taxon>
        <taxon>Trematoda</taxon>
        <taxon>Digenea</taxon>
        <taxon>Plagiorchiida</taxon>
        <taxon>Troglotremata</taxon>
        <taxon>Troglotrematidae</taxon>
        <taxon>Paragonimus</taxon>
    </lineage>
</organism>
<keyword evidence="2" id="KW-0732">Signal</keyword>
<feature type="region of interest" description="Disordered" evidence="1">
    <location>
        <begin position="225"/>
        <end position="257"/>
    </location>
</feature>
<feature type="compositionally biased region" description="Polar residues" evidence="1">
    <location>
        <begin position="225"/>
        <end position="235"/>
    </location>
</feature>
<gene>
    <name evidence="3" type="ORF">DEA37_0011375</name>
</gene>
<evidence type="ECO:0000256" key="2">
    <source>
        <dbReference type="SAM" id="SignalP"/>
    </source>
</evidence>
<dbReference type="EMBL" id="QNGE01002746">
    <property type="protein sequence ID" value="KAA3675061.1"/>
    <property type="molecule type" value="Genomic_DNA"/>
</dbReference>
<accession>A0A5J4NI66</accession>
<dbReference type="AlphaFoldDB" id="A0A5J4NI66"/>
<evidence type="ECO:0000313" key="3">
    <source>
        <dbReference type="EMBL" id="KAA3675061.1"/>
    </source>
</evidence>
<evidence type="ECO:0000313" key="4">
    <source>
        <dbReference type="Proteomes" id="UP000324629"/>
    </source>
</evidence>
<evidence type="ECO:0000256" key="1">
    <source>
        <dbReference type="SAM" id="MobiDB-lite"/>
    </source>
</evidence>
<protein>
    <submittedName>
        <fullName evidence="3">Uncharacterized protein</fullName>
    </submittedName>
</protein>
<keyword evidence="4" id="KW-1185">Reference proteome</keyword>
<name>A0A5J4NI66_9TREM</name>
<feature type="region of interest" description="Disordered" evidence="1">
    <location>
        <begin position="408"/>
        <end position="444"/>
    </location>
</feature>